<keyword evidence="8" id="KW-1133">Transmembrane helix</keyword>
<dbReference type="InterPro" id="IPR001457">
    <property type="entry name" value="NADH_UbQ/plastoQ_OxRdtase_su6"/>
</dbReference>
<dbReference type="EMBL" id="LT594353">
    <property type="protein sequence ID" value="SBT62505.1"/>
    <property type="molecule type" value="Genomic_DNA"/>
</dbReference>
<geneLocation type="mitochondrion" evidence="9"/>
<evidence type="ECO:0000256" key="5">
    <source>
        <dbReference type="ARBA" id="ARBA00022967"/>
    </source>
</evidence>
<protein>
    <recommendedName>
        <fullName evidence="3 8">NADH-ubiquinone oxidoreductase chain 6</fullName>
        <ecNumber evidence="2 8">7.1.1.2</ecNumber>
    </recommendedName>
</protein>
<evidence type="ECO:0000256" key="2">
    <source>
        <dbReference type="ARBA" id="ARBA00012944"/>
    </source>
</evidence>
<gene>
    <name evidence="9" type="primary">nad6</name>
</gene>
<name>A0A1G4DFS8_9ASCO</name>
<evidence type="ECO:0000256" key="3">
    <source>
        <dbReference type="ARBA" id="ARBA00021095"/>
    </source>
</evidence>
<feature type="transmembrane region" description="Helical" evidence="8">
    <location>
        <begin position="12"/>
        <end position="34"/>
    </location>
</feature>
<comment type="function">
    <text evidence="8">Core subunit of the mitochondrial membrane respiratory chain NADH dehydrogenase (Complex I) which catalyzes electron transfer from NADH through the respiratory chain, using ubiquinone as an electron acceptor. Essential for the catalytic activity and assembly of complex I.</text>
</comment>
<proteinExistence type="inferred from homology"/>
<feature type="transmembrane region" description="Helical" evidence="8">
    <location>
        <begin position="46"/>
        <end position="67"/>
    </location>
</feature>
<dbReference type="GO" id="GO:0031966">
    <property type="term" value="C:mitochondrial membrane"/>
    <property type="evidence" value="ECO:0007669"/>
    <property type="project" value="UniProtKB-SubCell"/>
</dbReference>
<keyword evidence="6 8" id="KW-0830">Ubiquinone</keyword>
<evidence type="ECO:0000256" key="8">
    <source>
        <dbReference type="RuleBase" id="RU004430"/>
    </source>
</evidence>
<dbReference type="InterPro" id="IPR042106">
    <property type="entry name" value="Nuo/plastoQ_OxRdtase_6_NuoJ"/>
</dbReference>
<sequence length="155" mass="17034">MFLMSGISSMLAMGTLSPVQSIVCLMVLFVSAAISLYSNGFVTMGITYVTIYVGAIAMLFLFILSLLNIEYNYKGTIHPLMFTILTMCLIPLDLSYDTYGMVENVNIAYTFNGLLDWDLELSTVGTLLYTEYAIPMILMGLILITSVMGAIAITK</sequence>
<keyword evidence="8" id="KW-0520">NAD</keyword>
<feature type="transmembrane region" description="Helical" evidence="8">
    <location>
        <begin position="79"/>
        <end position="96"/>
    </location>
</feature>
<keyword evidence="5 8" id="KW-1278">Translocase</keyword>
<evidence type="ECO:0000256" key="1">
    <source>
        <dbReference type="ARBA" id="ARBA00003257"/>
    </source>
</evidence>
<keyword evidence="8" id="KW-0812">Transmembrane</keyword>
<keyword evidence="8" id="KW-0813">Transport</keyword>
<keyword evidence="8 9" id="KW-0496">Mitochondrion</keyword>
<comment type="similarity">
    <text evidence="8">Belongs to the complex I subunit 6 family.</text>
</comment>
<feature type="transmembrane region" description="Helical" evidence="8">
    <location>
        <begin position="132"/>
        <end position="153"/>
    </location>
</feature>
<evidence type="ECO:0000256" key="4">
    <source>
        <dbReference type="ARBA" id="ARBA00022660"/>
    </source>
</evidence>
<organism evidence="9">
    <name type="scientific">Candida orthopsilosis</name>
    <dbReference type="NCBI Taxonomy" id="273371"/>
    <lineage>
        <taxon>Eukaryota</taxon>
        <taxon>Fungi</taxon>
        <taxon>Dikarya</taxon>
        <taxon>Ascomycota</taxon>
        <taxon>Saccharomycotina</taxon>
        <taxon>Pichiomycetes</taxon>
        <taxon>Debaryomycetaceae</taxon>
        <taxon>Candida/Lodderomyces clade</taxon>
        <taxon>Candida</taxon>
    </lineage>
</organism>
<comment type="subcellular location">
    <subcellularLocation>
        <location evidence="8">Mitochondrion membrane</location>
        <topology evidence="8">Multi-pass membrane protein</topology>
    </subcellularLocation>
</comment>
<dbReference type="Pfam" id="PF00499">
    <property type="entry name" value="Oxidored_q3"/>
    <property type="match status" value="1"/>
</dbReference>
<evidence type="ECO:0000256" key="7">
    <source>
        <dbReference type="ARBA" id="ARBA00049551"/>
    </source>
</evidence>
<dbReference type="PANTHER" id="PTHR33269">
    <property type="entry name" value="NADH-UBIQUINONE OXIDOREDUCTASE CHAIN 6"/>
    <property type="match status" value="1"/>
</dbReference>
<evidence type="ECO:0000256" key="6">
    <source>
        <dbReference type="ARBA" id="ARBA00023075"/>
    </source>
</evidence>
<comment type="function">
    <text evidence="1">Core subunit of the mitochondrial membrane respiratory chain NADH dehydrogenase (Complex I) that is believed to belong to the minimal assembly required for catalysis. Complex I functions in the transfer of electrons from NADH to the respiratory chain. The immediate electron acceptor for the enzyme is believed to be ubiquinone.</text>
</comment>
<dbReference type="Gene3D" id="1.20.120.1200">
    <property type="entry name" value="NADH-ubiquinone/plastoquinone oxidoreductase chain 6, subunit NuoJ"/>
    <property type="match status" value="1"/>
</dbReference>
<accession>A0A1G4DFS8</accession>
<dbReference type="GO" id="GO:0008137">
    <property type="term" value="F:NADH dehydrogenase (ubiquinone) activity"/>
    <property type="evidence" value="ECO:0007669"/>
    <property type="project" value="UniProtKB-UniRule"/>
</dbReference>
<comment type="catalytic activity">
    <reaction evidence="7 8">
        <text>a ubiquinone + NADH + 5 H(+)(in) = a ubiquinol + NAD(+) + 4 H(+)(out)</text>
        <dbReference type="Rhea" id="RHEA:29091"/>
        <dbReference type="Rhea" id="RHEA-COMP:9565"/>
        <dbReference type="Rhea" id="RHEA-COMP:9566"/>
        <dbReference type="ChEBI" id="CHEBI:15378"/>
        <dbReference type="ChEBI" id="CHEBI:16389"/>
        <dbReference type="ChEBI" id="CHEBI:17976"/>
        <dbReference type="ChEBI" id="CHEBI:57540"/>
        <dbReference type="ChEBI" id="CHEBI:57945"/>
        <dbReference type="EC" id="7.1.1.2"/>
    </reaction>
</comment>
<keyword evidence="8" id="KW-0249">Electron transport</keyword>
<keyword evidence="8" id="KW-0472">Membrane</keyword>
<dbReference type="PANTHER" id="PTHR33269:SF17">
    <property type="entry name" value="NADH-UBIQUINONE OXIDOREDUCTASE CHAIN 6"/>
    <property type="match status" value="1"/>
</dbReference>
<dbReference type="EC" id="7.1.1.2" evidence="2 8"/>
<reference evidence="9" key="1">
    <citation type="journal article" date="2016" name="PLoS Genet.">
        <title>Multiple origins of the pathogenic yeast Candida orthopsilosis by separate hybridizations between two parental species.</title>
        <authorList>
            <person name="Schroder M.S."/>
            <person name="Martinez K."/>
            <person name="Prandini T."/>
            <person name="Hammel S."/>
            <person name="Higgins D.G."/>
            <person name="Bagagli E."/>
            <person name="Wolfe K.H."/>
            <person name="Butler G."/>
        </authorList>
    </citation>
    <scope>NUCLEOTIDE SEQUENCE</scope>
    <source>
        <strain evidence="9">90-125</strain>
    </source>
</reference>
<evidence type="ECO:0000313" key="9">
    <source>
        <dbReference type="EMBL" id="SBT62505.1"/>
    </source>
</evidence>
<keyword evidence="4 8" id="KW-0679">Respiratory chain</keyword>
<dbReference type="AlphaFoldDB" id="A0A1G4DFS8"/>
<reference evidence="9" key="2">
    <citation type="submission" date="2016-05" db="EMBL/GenBank/DDBJ databases">
        <authorList>
            <person name="Lavstsen T."/>
            <person name="Jespersen J.S."/>
        </authorList>
    </citation>
    <scope>NUCLEOTIDE SEQUENCE</scope>
    <source>
        <strain evidence="9">90-125</strain>
    </source>
</reference>